<gene>
    <name evidence="1" type="ORF">GQF02_07125</name>
</gene>
<evidence type="ECO:0000313" key="1">
    <source>
        <dbReference type="EMBL" id="MXR36738.1"/>
    </source>
</evidence>
<dbReference type="EMBL" id="WSSB01000005">
    <property type="protein sequence ID" value="MXR36738.1"/>
    <property type="molecule type" value="Genomic_DNA"/>
</dbReference>
<protein>
    <submittedName>
        <fullName evidence="1">LacI family transcriptional regulator</fullName>
    </submittedName>
</protein>
<accession>A0A845BNH6</accession>
<proteinExistence type="predicted"/>
<dbReference type="GO" id="GO:0003677">
    <property type="term" value="F:DNA binding"/>
    <property type="evidence" value="ECO:0007669"/>
    <property type="project" value="InterPro"/>
</dbReference>
<dbReference type="AlphaFoldDB" id="A0A845BNH6"/>
<evidence type="ECO:0000313" key="2">
    <source>
        <dbReference type="Proteomes" id="UP000467214"/>
    </source>
</evidence>
<dbReference type="InterPro" id="IPR010982">
    <property type="entry name" value="Lambda_DNA-bd_dom_sf"/>
</dbReference>
<organism evidence="1 2">
    <name type="scientific">Craterilacuibacter sinensis</name>
    <dbReference type="NCBI Taxonomy" id="2686017"/>
    <lineage>
        <taxon>Bacteria</taxon>
        <taxon>Pseudomonadati</taxon>
        <taxon>Pseudomonadota</taxon>
        <taxon>Betaproteobacteria</taxon>
        <taxon>Neisseriales</taxon>
        <taxon>Neisseriaceae</taxon>
        <taxon>Craterilacuibacter</taxon>
    </lineage>
</organism>
<sequence length="109" mass="12325">MELWKTLLNTAIERSNISAVASELGYSRTTISLVHSGRYPGETRHVERRIYEVYSRVECPFTGGEISIMQCAERACGEAPTSSPMALKHWMACQRCSRRPEMDQEGKQA</sequence>
<reference evidence="1 2" key="1">
    <citation type="submission" date="2019-12" db="EMBL/GenBank/DDBJ databases">
        <title>Neisseriaceae gen. nov. sp. Genome sequencing and assembly.</title>
        <authorList>
            <person name="Liu Z."/>
            <person name="Li A."/>
        </authorList>
    </citation>
    <scope>NUCLEOTIDE SEQUENCE [LARGE SCALE GENOMIC DNA]</scope>
    <source>
        <strain evidence="1 2">B2N2-7</strain>
    </source>
</reference>
<dbReference type="RefSeq" id="WP_160795933.1">
    <property type="nucleotide sequence ID" value="NZ_WSSB01000005.1"/>
</dbReference>
<dbReference type="Gene3D" id="1.10.260.40">
    <property type="entry name" value="lambda repressor-like DNA-binding domains"/>
    <property type="match status" value="1"/>
</dbReference>
<comment type="caution">
    <text evidence="1">The sequence shown here is derived from an EMBL/GenBank/DDBJ whole genome shotgun (WGS) entry which is preliminary data.</text>
</comment>
<name>A0A845BNH6_9NEIS</name>
<keyword evidence="2" id="KW-1185">Reference proteome</keyword>
<dbReference type="Proteomes" id="UP000467214">
    <property type="component" value="Unassembled WGS sequence"/>
</dbReference>